<gene>
    <name evidence="10" type="ORF">BJZ21_001917</name>
</gene>
<dbReference type="PANTHER" id="PTHR43271">
    <property type="entry name" value="BLL2771 PROTEIN"/>
    <property type="match status" value="1"/>
</dbReference>
<evidence type="ECO:0000256" key="6">
    <source>
        <dbReference type="ARBA" id="ARBA00022989"/>
    </source>
</evidence>
<organism evidence="10 11">
    <name type="scientific">Nocardioides panaciterrulae</name>
    <dbReference type="NCBI Taxonomy" id="661492"/>
    <lineage>
        <taxon>Bacteria</taxon>
        <taxon>Bacillati</taxon>
        <taxon>Actinomycetota</taxon>
        <taxon>Actinomycetes</taxon>
        <taxon>Propionibacteriales</taxon>
        <taxon>Nocardioidaceae</taxon>
        <taxon>Nocardioides</taxon>
    </lineage>
</organism>
<dbReference type="GO" id="GO:0022857">
    <property type="term" value="F:transmembrane transporter activity"/>
    <property type="evidence" value="ECO:0007669"/>
    <property type="project" value="InterPro"/>
</dbReference>
<dbReference type="EMBL" id="JACCBG010000001">
    <property type="protein sequence ID" value="NYD41834.1"/>
    <property type="molecule type" value="Genomic_DNA"/>
</dbReference>
<keyword evidence="4" id="KW-1003">Cell membrane</keyword>
<dbReference type="GO" id="GO:0005886">
    <property type="term" value="C:plasma membrane"/>
    <property type="evidence" value="ECO:0007669"/>
    <property type="project" value="UniProtKB-SubCell"/>
</dbReference>
<dbReference type="PANTHER" id="PTHR43271:SF1">
    <property type="entry name" value="INNER MEMBRANE TRANSPORT PROTEIN YNFM"/>
    <property type="match status" value="1"/>
</dbReference>
<feature type="transmembrane region" description="Helical" evidence="8">
    <location>
        <begin position="110"/>
        <end position="132"/>
    </location>
</feature>
<keyword evidence="11" id="KW-1185">Reference proteome</keyword>
<dbReference type="SUPFAM" id="SSF103473">
    <property type="entry name" value="MFS general substrate transporter"/>
    <property type="match status" value="1"/>
</dbReference>
<name>A0A7Y9E669_9ACTN</name>
<feature type="transmembrane region" description="Helical" evidence="8">
    <location>
        <begin position="85"/>
        <end position="104"/>
    </location>
</feature>
<feature type="transmembrane region" description="Helical" evidence="8">
    <location>
        <begin position="53"/>
        <end position="76"/>
    </location>
</feature>
<feature type="transmembrane region" description="Helical" evidence="8">
    <location>
        <begin position="311"/>
        <end position="337"/>
    </location>
</feature>
<evidence type="ECO:0000256" key="8">
    <source>
        <dbReference type="SAM" id="Phobius"/>
    </source>
</evidence>
<evidence type="ECO:0000313" key="11">
    <source>
        <dbReference type="Proteomes" id="UP000535511"/>
    </source>
</evidence>
<dbReference type="Proteomes" id="UP000535511">
    <property type="component" value="Unassembled WGS sequence"/>
</dbReference>
<accession>A0A7Y9E669</accession>
<dbReference type="InterPro" id="IPR036259">
    <property type="entry name" value="MFS_trans_sf"/>
</dbReference>
<dbReference type="RefSeq" id="WP_179663528.1">
    <property type="nucleotide sequence ID" value="NZ_JACCBG010000001.1"/>
</dbReference>
<keyword evidence="5 8" id="KW-0812">Transmembrane</keyword>
<evidence type="ECO:0000256" key="1">
    <source>
        <dbReference type="ARBA" id="ARBA00004651"/>
    </source>
</evidence>
<dbReference type="Gene3D" id="1.20.1250.20">
    <property type="entry name" value="MFS general substrate transporter like domains"/>
    <property type="match status" value="1"/>
</dbReference>
<feature type="transmembrane region" description="Helical" evidence="8">
    <location>
        <begin position="171"/>
        <end position="191"/>
    </location>
</feature>
<comment type="similarity">
    <text evidence="2">Belongs to the major facilitator superfamily.</text>
</comment>
<feature type="transmembrane region" description="Helical" evidence="8">
    <location>
        <begin position="21"/>
        <end position="41"/>
    </location>
</feature>
<keyword evidence="3" id="KW-0813">Transport</keyword>
<evidence type="ECO:0000313" key="10">
    <source>
        <dbReference type="EMBL" id="NYD41834.1"/>
    </source>
</evidence>
<feature type="transmembrane region" description="Helical" evidence="8">
    <location>
        <begin position="376"/>
        <end position="395"/>
    </location>
</feature>
<evidence type="ECO:0000256" key="7">
    <source>
        <dbReference type="ARBA" id="ARBA00023136"/>
    </source>
</evidence>
<feature type="domain" description="Major facilitator superfamily (MFS) profile" evidence="9">
    <location>
        <begin position="19"/>
        <end position="398"/>
    </location>
</feature>
<feature type="transmembrane region" description="Helical" evidence="8">
    <location>
        <begin position="144"/>
        <end position="165"/>
    </location>
</feature>
<dbReference type="CDD" id="cd17324">
    <property type="entry name" value="MFS_NepI_like"/>
    <property type="match status" value="1"/>
</dbReference>
<dbReference type="Pfam" id="PF07690">
    <property type="entry name" value="MFS_1"/>
    <property type="match status" value="2"/>
</dbReference>
<protein>
    <submittedName>
        <fullName evidence="10">YNFM family putative membrane transporter</fullName>
    </submittedName>
</protein>
<dbReference type="InterPro" id="IPR020846">
    <property type="entry name" value="MFS_dom"/>
</dbReference>
<evidence type="ECO:0000256" key="2">
    <source>
        <dbReference type="ARBA" id="ARBA00008335"/>
    </source>
</evidence>
<reference evidence="10 11" key="1">
    <citation type="submission" date="2020-07" db="EMBL/GenBank/DDBJ databases">
        <title>Sequencing the genomes of 1000 actinobacteria strains.</title>
        <authorList>
            <person name="Klenk H.-P."/>
        </authorList>
    </citation>
    <scope>NUCLEOTIDE SEQUENCE [LARGE SCALE GENOMIC DNA]</scope>
    <source>
        <strain evidence="10 11">DSM 21350</strain>
    </source>
</reference>
<feature type="transmembrane region" description="Helical" evidence="8">
    <location>
        <begin position="349"/>
        <end position="370"/>
    </location>
</feature>
<keyword evidence="6 8" id="KW-1133">Transmembrane helix</keyword>
<dbReference type="PROSITE" id="PS50850">
    <property type="entry name" value="MFS"/>
    <property type="match status" value="1"/>
</dbReference>
<keyword evidence="7 8" id="KW-0472">Membrane</keyword>
<feature type="transmembrane region" description="Helical" evidence="8">
    <location>
        <begin position="288"/>
        <end position="305"/>
    </location>
</feature>
<proteinExistence type="inferred from homology"/>
<comment type="caution">
    <text evidence="10">The sequence shown here is derived from an EMBL/GenBank/DDBJ whole genome shotgun (WGS) entry which is preliminary data.</text>
</comment>
<feature type="transmembrane region" description="Helical" evidence="8">
    <location>
        <begin position="257"/>
        <end position="276"/>
    </location>
</feature>
<evidence type="ECO:0000256" key="3">
    <source>
        <dbReference type="ARBA" id="ARBA00022448"/>
    </source>
</evidence>
<comment type="subcellular location">
    <subcellularLocation>
        <location evidence="1">Cell membrane</location>
        <topology evidence="1">Multi-pass membrane protein</topology>
    </subcellularLocation>
</comment>
<sequence>MADLTSGTLLKGTPEYRRASLVIFVAGFLTFAMLYIVQGLLPAISNDFSVSPASASLTLSLTTLPLAFAVIVAAAWSEGRGRRPLLIGSLVAASCLTLVAAASPNFGSLLGLRVLTGLVLAGFPAVAMAYVAEEFHPSGLGTAMGLYISGTGLGGMTGRLAGGLITGVASWRVAMVCAAVVCLVGTVWVALQLPASRNFEVTPGRLGERLAAMRAPLRDPVILKLAATGFVLMGSLVSYYNYLQYRLGDSPFNLPDTVIPFVFLIYLSGTLSANWMGRLTDRRSRRGVMMLGLAIMAVGALMSLSNLLPVVLVGTAAMVFGFFGAHAVASGFVGVWARQQRAQASAMYLFGYHVGSALAGFVGGVFFGAFGWLGEVGTVMVLLAVGALTICLLPARSDRTEVANAS</sequence>
<feature type="transmembrane region" description="Helical" evidence="8">
    <location>
        <begin position="221"/>
        <end position="242"/>
    </location>
</feature>
<dbReference type="AlphaFoldDB" id="A0A7Y9E669"/>
<evidence type="ECO:0000256" key="4">
    <source>
        <dbReference type="ARBA" id="ARBA00022475"/>
    </source>
</evidence>
<dbReference type="InterPro" id="IPR011701">
    <property type="entry name" value="MFS"/>
</dbReference>
<evidence type="ECO:0000259" key="9">
    <source>
        <dbReference type="PROSITE" id="PS50850"/>
    </source>
</evidence>
<evidence type="ECO:0000256" key="5">
    <source>
        <dbReference type="ARBA" id="ARBA00022692"/>
    </source>
</evidence>